<dbReference type="PANTHER" id="PTHR30164">
    <property type="entry name" value="MTFA PEPTIDASE"/>
    <property type="match status" value="1"/>
</dbReference>
<dbReference type="Gene3D" id="3.40.390.10">
    <property type="entry name" value="Collagenase (Catalytic Domain)"/>
    <property type="match status" value="1"/>
</dbReference>
<dbReference type="Pfam" id="PF06167">
    <property type="entry name" value="Peptidase_M90"/>
    <property type="match status" value="1"/>
</dbReference>
<dbReference type="Proteomes" id="UP001597533">
    <property type="component" value="Unassembled WGS sequence"/>
</dbReference>
<dbReference type="PANTHER" id="PTHR30164:SF2">
    <property type="entry name" value="PROTEIN MTFA"/>
    <property type="match status" value="1"/>
</dbReference>
<dbReference type="InterPro" id="IPR010384">
    <property type="entry name" value="MtfA_fam"/>
</dbReference>
<evidence type="ECO:0000256" key="1">
    <source>
        <dbReference type="SAM" id="Phobius"/>
    </source>
</evidence>
<protein>
    <submittedName>
        <fullName evidence="2">Zinc-dependent peptidase</fullName>
    </submittedName>
</protein>
<proteinExistence type="predicted"/>
<dbReference type="SUPFAM" id="SSF55486">
    <property type="entry name" value="Metalloproteases ('zincins'), catalytic domain"/>
    <property type="match status" value="1"/>
</dbReference>
<keyword evidence="1" id="KW-1133">Transmembrane helix</keyword>
<gene>
    <name evidence="2" type="ORF">ACFS5M_04805</name>
</gene>
<comment type="caution">
    <text evidence="2">The sequence shown here is derived from an EMBL/GenBank/DDBJ whole genome shotgun (WGS) entry which is preliminary data.</text>
</comment>
<dbReference type="InterPro" id="IPR024079">
    <property type="entry name" value="MetalloPept_cat_dom_sf"/>
</dbReference>
<keyword evidence="3" id="KW-1185">Reference proteome</keyword>
<sequence>MNHVLLSFIEEQDPPLIFKVVLAILIAATLFLFLFVLTRGIFNFLEMAYVEFFKKKLFFNHVYVKRKKLPEDYRLILRQEFSFYNRLTDLEKKNFEHRLNHYLKSWEFIGKEIVVTNTMKILISATAAKLTFGLRDYKIRSIDKIIIYPDEYYSTINKVMHKGEFNMAYNALIFSWEDFKIGYDVHNDNLNLGVHECIHAMHFTFLKSRRHSTSAAVFLESFQELTVLIDENISLKQKLINSDYIRDYAFENQFEFISVLVENFIETPVEFRSHFPKIYSKVKQMLNFNFAGY</sequence>
<feature type="transmembrane region" description="Helical" evidence="1">
    <location>
        <begin position="16"/>
        <end position="37"/>
    </location>
</feature>
<evidence type="ECO:0000313" key="3">
    <source>
        <dbReference type="Proteomes" id="UP001597533"/>
    </source>
</evidence>
<reference evidence="3" key="1">
    <citation type="journal article" date="2019" name="Int. J. Syst. Evol. Microbiol.">
        <title>The Global Catalogue of Microorganisms (GCM) 10K type strain sequencing project: providing services to taxonomists for standard genome sequencing and annotation.</title>
        <authorList>
            <consortium name="The Broad Institute Genomics Platform"/>
            <consortium name="The Broad Institute Genome Sequencing Center for Infectious Disease"/>
            <person name="Wu L."/>
            <person name="Ma J."/>
        </authorList>
    </citation>
    <scope>NUCLEOTIDE SEQUENCE [LARGE SCALE GENOMIC DNA]</scope>
    <source>
        <strain evidence="3">KCTC 32141</strain>
    </source>
</reference>
<organism evidence="2 3">
    <name type="scientific">Lacinutrix iliipiscaria</name>
    <dbReference type="NCBI Taxonomy" id="1230532"/>
    <lineage>
        <taxon>Bacteria</taxon>
        <taxon>Pseudomonadati</taxon>
        <taxon>Bacteroidota</taxon>
        <taxon>Flavobacteriia</taxon>
        <taxon>Flavobacteriales</taxon>
        <taxon>Flavobacteriaceae</taxon>
        <taxon>Lacinutrix</taxon>
    </lineage>
</organism>
<accession>A0ABW5WL53</accession>
<dbReference type="RefSeq" id="WP_183486343.1">
    <property type="nucleotide sequence ID" value="NZ_JBHUOV010000001.1"/>
</dbReference>
<keyword evidence="1" id="KW-0472">Membrane</keyword>
<name>A0ABW5WL53_9FLAO</name>
<evidence type="ECO:0000313" key="2">
    <source>
        <dbReference type="EMBL" id="MFD2822976.1"/>
    </source>
</evidence>
<dbReference type="InterPro" id="IPR042252">
    <property type="entry name" value="MtfA_N"/>
</dbReference>
<dbReference type="Gene3D" id="1.10.472.150">
    <property type="entry name" value="Glucose-regulated metallo-peptidase M90, N-terminal domain"/>
    <property type="match status" value="1"/>
</dbReference>
<keyword evidence="1" id="KW-0812">Transmembrane</keyword>
<dbReference type="EMBL" id="JBHUOV010000001">
    <property type="protein sequence ID" value="MFD2822976.1"/>
    <property type="molecule type" value="Genomic_DNA"/>
</dbReference>
<dbReference type="CDD" id="cd20170">
    <property type="entry name" value="Peptidase_M90-like"/>
    <property type="match status" value="1"/>
</dbReference>